<evidence type="ECO:0000313" key="3">
    <source>
        <dbReference type="Proteomes" id="UP000028990"/>
    </source>
</evidence>
<keyword evidence="3" id="KW-1185">Reference proteome</keyword>
<feature type="compositionally biased region" description="Polar residues" evidence="1">
    <location>
        <begin position="9"/>
        <end position="21"/>
    </location>
</feature>
<protein>
    <submittedName>
        <fullName evidence="2">Uncharacterized protein</fullName>
    </submittedName>
</protein>
<evidence type="ECO:0000313" key="2">
    <source>
        <dbReference type="EMBL" id="KFO35431.1"/>
    </source>
</evidence>
<dbReference type="Proteomes" id="UP000028990">
    <property type="component" value="Unassembled WGS sequence"/>
</dbReference>
<accession>A0A091EIV5</accession>
<dbReference type="EMBL" id="KN121800">
    <property type="protein sequence ID" value="KFO35431.1"/>
    <property type="molecule type" value="Genomic_DNA"/>
</dbReference>
<proteinExistence type="predicted"/>
<organism evidence="2 3">
    <name type="scientific">Fukomys damarensis</name>
    <name type="common">Damaraland mole rat</name>
    <name type="synonym">Cryptomys damarensis</name>
    <dbReference type="NCBI Taxonomy" id="885580"/>
    <lineage>
        <taxon>Eukaryota</taxon>
        <taxon>Metazoa</taxon>
        <taxon>Chordata</taxon>
        <taxon>Craniata</taxon>
        <taxon>Vertebrata</taxon>
        <taxon>Euteleostomi</taxon>
        <taxon>Mammalia</taxon>
        <taxon>Eutheria</taxon>
        <taxon>Euarchontoglires</taxon>
        <taxon>Glires</taxon>
        <taxon>Rodentia</taxon>
        <taxon>Hystricomorpha</taxon>
        <taxon>Bathyergidae</taxon>
        <taxon>Fukomys</taxon>
    </lineage>
</organism>
<name>A0A091EIV5_FUKDA</name>
<dbReference type="AlphaFoldDB" id="A0A091EIV5"/>
<sequence length="102" mass="11163">MVWHHPVSRDNTCPTSLQPEQSPKLPSVLTSPLADDIKLDLDEGAGVDKGSISRKAFLEMEVTSILVLELQFKEAEWEKTAAVQVLLALDEQRVGGSRPLPG</sequence>
<gene>
    <name evidence="2" type="ORF">H920_03164</name>
</gene>
<evidence type="ECO:0000256" key="1">
    <source>
        <dbReference type="SAM" id="MobiDB-lite"/>
    </source>
</evidence>
<feature type="region of interest" description="Disordered" evidence="1">
    <location>
        <begin position="1"/>
        <end position="28"/>
    </location>
</feature>
<reference evidence="2 3" key="1">
    <citation type="submission" date="2013-11" db="EMBL/GenBank/DDBJ databases">
        <title>The Damaraland mole rat (Fukomys damarensis) genome and evolution of African mole rats.</title>
        <authorList>
            <person name="Gladyshev V.N."/>
            <person name="Fang X."/>
        </authorList>
    </citation>
    <scope>NUCLEOTIDE SEQUENCE [LARGE SCALE GENOMIC DNA]</scope>
    <source>
        <tissue evidence="2">Liver</tissue>
    </source>
</reference>